<comment type="caution">
    <text evidence="3">The sequence shown here is derived from an EMBL/GenBank/DDBJ whole genome shotgun (WGS) entry which is preliminary data.</text>
</comment>
<dbReference type="Gene3D" id="3.40.1620.10">
    <property type="entry name" value="YefM-like domain"/>
    <property type="match status" value="1"/>
</dbReference>
<dbReference type="SUPFAM" id="SSF143120">
    <property type="entry name" value="YefM-like"/>
    <property type="match status" value="1"/>
</dbReference>
<protein>
    <recommendedName>
        <fullName evidence="2">Antitoxin</fullName>
    </recommendedName>
</protein>
<dbReference type="Pfam" id="PF02604">
    <property type="entry name" value="PhdYeFM_antitox"/>
    <property type="match status" value="1"/>
</dbReference>
<dbReference type="Proteomes" id="UP000297940">
    <property type="component" value="Unassembled WGS sequence"/>
</dbReference>
<dbReference type="EMBL" id="RQHK01000015">
    <property type="protein sequence ID" value="TGM74298.1"/>
    <property type="molecule type" value="Genomic_DNA"/>
</dbReference>
<comment type="similarity">
    <text evidence="1 2">Belongs to the phD/YefM antitoxin family.</text>
</comment>
<dbReference type="InterPro" id="IPR006442">
    <property type="entry name" value="Antitoxin_Phd/YefM"/>
</dbReference>
<organism evidence="3 4">
    <name type="scientific">Leptospira mtsangambouensis</name>
    <dbReference type="NCBI Taxonomy" id="2484912"/>
    <lineage>
        <taxon>Bacteria</taxon>
        <taxon>Pseudomonadati</taxon>
        <taxon>Spirochaetota</taxon>
        <taxon>Spirochaetia</taxon>
        <taxon>Leptospirales</taxon>
        <taxon>Leptospiraceae</taxon>
        <taxon>Leptospira</taxon>
    </lineage>
</organism>
<accession>A0ABY2NYT0</accession>
<dbReference type="InterPro" id="IPR051416">
    <property type="entry name" value="phD-YefM_TA_antitoxins"/>
</dbReference>
<keyword evidence="4" id="KW-1185">Reference proteome</keyword>
<dbReference type="InterPro" id="IPR036165">
    <property type="entry name" value="YefM-like_sf"/>
</dbReference>
<evidence type="ECO:0000313" key="3">
    <source>
        <dbReference type="EMBL" id="TGM74298.1"/>
    </source>
</evidence>
<reference evidence="4" key="1">
    <citation type="journal article" date="2019" name="PLoS Negl. Trop. Dis.">
        <title>Revisiting the worldwide diversity of Leptospira species in the environment.</title>
        <authorList>
            <person name="Vincent A.T."/>
            <person name="Schiettekatte O."/>
            <person name="Bourhy P."/>
            <person name="Veyrier F.J."/>
            <person name="Picardeau M."/>
        </authorList>
    </citation>
    <scope>NUCLEOTIDE SEQUENCE [LARGE SCALE GENOMIC DNA]</scope>
    <source>
        <strain evidence="4">201601298</strain>
    </source>
</reference>
<dbReference type="RefSeq" id="WP_135695065.1">
    <property type="nucleotide sequence ID" value="NZ_RQHK01000015.1"/>
</dbReference>
<evidence type="ECO:0000256" key="2">
    <source>
        <dbReference type="RuleBase" id="RU362080"/>
    </source>
</evidence>
<comment type="function">
    <text evidence="2">Antitoxin component of a type II toxin-antitoxin (TA) system.</text>
</comment>
<dbReference type="PANTHER" id="PTHR35377:SF8">
    <property type="entry name" value="ANTITOXIN VAPB22"/>
    <property type="match status" value="1"/>
</dbReference>
<sequence>MKSIGIKDLKNNLSSYLEFVKKGETILIFDRNNPIAEIKKFTPNENKTDLYIKEATENNSLIPAKSFKPVKLPKSRVIKGLSKEEISKAWKSIYNDERN</sequence>
<name>A0ABY2NYT0_9LEPT</name>
<evidence type="ECO:0000313" key="4">
    <source>
        <dbReference type="Proteomes" id="UP000297940"/>
    </source>
</evidence>
<proteinExistence type="inferred from homology"/>
<gene>
    <name evidence="3" type="ORF">EHR01_12410</name>
</gene>
<evidence type="ECO:0000256" key="1">
    <source>
        <dbReference type="ARBA" id="ARBA00009981"/>
    </source>
</evidence>
<dbReference type="PANTHER" id="PTHR35377">
    <property type="entry name" value="ANTITOXIN VAPB49-RELATED-RELATED"/>
    <property type="match status" value="1"/>
</dbReference>